<proteinExistence type="predicted"/>
<dbReference type="InterPro" id="IPR020084">
    <property type="entry name" value="NUDIX_hydrolase_CS"/>
</dbReference>
<evidence type="ECO:0000259" key="2">
    <source>
        <dbReference type="PROSITE" id="PS51462"/>
    </source>
</evidence>
<evidence type="ECO:0000313" key="3">
    <source>
        <dbReference type="EMBL" id="KAK1566356.1"/>
    </source>
</evidence>
<organism evidence="3 4">
    <name type="scientific">Colletotrichum navitas</name>
    <dbReference type="NCBI Taxonomy" id="681940"/>
    <lineage>
        <taxon>Eukaryota</taxon>
        <taxon>Fungi</taxon>
        <taxon>Dikarya</taxon>
        <taxon>Ascomycota</taxon>
        <taxon>Pezizomycotina</taxon>
        <taxon>Sordariomycetes</taxon>
        <taxon>Hypocreomycetidae</taxon>
        <taxon>Glomerellales</taxon>
        <taxon>Glomerellaceae</taxon>
        <taxon>Colletotrichum</taxon>
        <taxon>Colletotrichum graminicola species complex</taxon>
    </lineage>
</organism>
<accession>A0AAD8PK80</accession>
<dbReference type="PROSITE" id="PS00893">
    <property type="entry name" value="NUDIX_BOX"/>
    <property type="match status" value="1"/>
</dbReference>
<dbReference type="PANTHER" id="PTHR16099">
    <property type="entry name" value="8-OXO-DGTP DIPHOSPHATES NUDT15"/>
    <property type="match status" value="1"/>
</dbReference>
<dbReference type="Pfam" id="PF00293">
    <property type="entry name" value="NUDIX"/>
    <property type="match status" value="1"/>
</dbReference>
<dbReference type="GO" id="GO:0005829">
    <property type="term" value="C:cytosol"/>
    <property type="evidence" value="ECO:0007669"/>
    <property type="project" value="TreeGrafter"/>
</dbReference>
<dbReference type="GO" id="GO:0006203">
    <property type="term" value="P:dGTP catabolic process"/>
    <property type="evidence" value="ECO:0007669"/>
    <property type="project" value="TreeGrafter"/>
</dbReference>
<dbReference type="Gene3D" id="3.90.79.10">
    <property type="entry name" value="Nucleoside Triphosphate Pyrophosphohydrolase"/>
    <property type="match status" value="1"/>
</dbReference>
<keyword evidence="1" id="KW-0378">Hydrolase</keyword>
<name>A0AAD8PK80_9PEZI</name>
<dbReference type="GO" id="GO:0035539">
    <property type="term" value="F:8-oxo-7,8-dihydrodeoxyguanosine triphosphate pyrophosphatase activity"/>
    <property type="evidence" value="ECO:0007669"/>
    <property type="project" value="TreeGrafter"/>
</dbReference>
<gene>
    <name evidence="3" type="ORF">LY79DRAFT_572195</name>
</gene>
<feature type="domain" description="Nudix hydrolase" evidence="2">
    <location>
        <begin position="17"/>
        <end position="150"/>
    </location>
</feature>
<protein>
    <submittedName>
        <fullName evidence="3">NUDIX domain-containing protein</fullName>
    </submittedName>
</protein>
<dbReference type="Proteomes" id="UP001230504">
    <property type="component" value="Unassembled WGS sequence"/>
</dbReference>
<dbReference type="PROSITE" id="PS51462">
    <property type="entry name" value="NUDIX"/>
    <property type="match status" value="1"/>
</dbReference>
<dbReference type="SUPFAM" id="SSF55811">
    <property type="entry name" value="Nudix"/>
    <property type="match status" value="1"/>
</dbReference>
<dbReference type="PANTHER" id="PTHR16099:SF5">
    <property type="entry name" value="NUCLEOTIDE TRIPHOSPHATE DIPHOSPHATASE NUDT15"/>
    <property type="match status" value="1"/>
</dbReference>
<dbReference type="RefSeq" id="XP_060407529.1">
    <property type="nucleotide sequence ID" value="XM_060559330.1"/>
</dbReference>
<dbReference type="EMBL" id="JAHLJV010000144">
    <property type="protein sequence ID" value="KAK1566356.1"/>
    <property type="molecule type" value="Genomic_DNA"/>
</dbReference>
<dbReference type="AlphaFoldDB" id="A0AAD8PK80"/>
<dbReference type="GeneID" id="85443570"/>
<dbReference type="InterPro" id="IPR000086">
    <property type="entry name" value="NUDIX_hydrolase_dom"/>
</dbReference>
<dbReference type="CDD" id="cd04678">
    <property type="entry name" value="NUDIX_MTH2_Nudt15"/>
    <property type="match status" value="1"/>
</dbReference>
<dbReference type="FunFam" id="3.90.79.10:FF:000060">
    <property type="entry name" value="Nudix hydrolase 1"/>
    <property type="match status" value="1"/>
</dbReference>
<evidence type="ECO:0000313" key="4">
    <source>
        <dbReference type="Proteomes" id="UP001230504"/>
    </source>
</evidence>
<sequence>MGSTMQQAGEAPNPFAHTRVGVAAIIRRKDGRVIVGRRKSSHGAGTIQLPGGHLEFGESFFVCAERETLEETGLRVRGTKVAGVTNDFFGDLGKHYITIFVRCELEDDDAEPINMEPEKCAGWSWVTWGEVRAINEAAKGPGGEQGPKLFLPLQNLVEENPDFEASV</sequence>
<evidence type="ECO:0000256" key="1">
    <source>
        <dbReference type="ARBA" id="ARBA00022801"/>
    </source>
</evidence>
<dbReference type="InterPro" id="IPR015797">
    <property type="entry name" value="NUDIX_hydrolase-like_dom_sf"/>
</dbReference>
<comment type="caution">
    <text evidence="3">The sequence shown here is derived from an EMBL/GenBank/DDBJ whole genome shotgun (WGS) entry which is preliminary data.</text>
</comment>
<reference evidence="3" key="1">
    <citation type="submission" date="2021-06" db="EMBL/GenBank/DDBJ databases">
        <title>Comparative genomics, transcriptomics and evolutionary studies reveal genomic signatures of adaptation to plant cell wall in hemibiotrophic fungi.</title>
        <authorList>
            <consortium name="DOE Joint Genome Institute"/>
            <person name="Baroncelli R."/>
            <person name="Diaz J.F."/>
            <person name="Benocci T."/>
            <person name="Peng M."/>
            <person name="Battaglia E."/>
            <person name="Haridas S."/>
            <person name="Andreopoulos W."/>
            <person name="Labutti K."/>
            <person name="Pangilinan J."/>
            <person name="Floch G.L."/>
            <person name="Makela M.R."/>
            <person name="Henrissat B."/>
            <person name="Grigoriev I.V."/>
            <person name="Crouch J.A."/>
            <person name="De Vries R.P."/>
            <person name="Sukno S.A."/>
            <person name="Thon M.R."/>
        </authorList>
    </citation>
    <scope>NUCLEOTIDE SEQUENCE</scope>
    <source>
        <strain evidence="3">CBS 125086</strain>
    </source>
</reference>
<keyword evidence="4" id="KW-1185">Reference proteome</keyword>